<keyword evidence="2" id="KW-0805">Transcription regulation</keyword>
<name>A0A4Y7KYJ8_PAPSO</name>
<dbReference type="Proteomes" id="UP000316621">
    <property type="component" value="Chromosome 9"/>
</dbReference>
<dbReference type="InterPro" id="IPR038538">
    <property type="entry name" value="MTERF_sf"/>
</dbReference>
<dbReference type="AlphaFoldDB" id="A0A4Y7KYJ8"/>
<reference evidence="4 5" key="1">
    <citation type="journal article" date="2018" name="Science">
        <title>The opium poppy genome and morphinan production.</title>
        <authorList>
            <person name="Guo L."/>
            <person name="Winzer T."/>
            <person name="Yang X."/>
            <person name="Li Y."/>
            <person name="Ning Z."/>
            <person name="He Z."/>
            <person name="Teodor R."/>
            <person name="Lu Y."/>
            <person name="Bowser T.A."/>
            <person name="Graham I.A."/>
            <person name="Ye K."/>
        </authorList>
    </citation>
    <scope>NUCLEOTIDE SEQUENCE [LARGE SCALE GENOMIC DNA]</scope>
    <source>
        <strain evidence="5">cv. HN1</strain>
        <tissue evidence="4">Leaves</tissue>
    </source>
</reference>
<keyword evidence="5" id="KW-1185">Reference proteome</keyword>
<comment type="similarity">
    <text evidence="1">Belongs to the mTERF family.</text>
</comment>
<dbReference type="InterPro" id="IPR003690">
    <property type="entry name" value="MTERF"/>
</dbReference>
<dbReference type="PANTHER" id="PTHR13068:SF166">
    <property type="entry name" value="TRANSCRIPTION TERMINATION FACTOR MTERF15, MITOCHONDRIAL-LIKE"/>
    <property type="match status" value="1"/>
</dbReference>
<keyword evidence="3" id="KW-0809">Transit peptide</keyword>
<dbReference type="GO" id="GO:0006353">
    <property type="term" value="P:DNA-templated transcription termination"/>
    <property type="evidence" value="ECO:0007669"/>
    <property type="project" value="UniProtKB-KW"/>
</dbReference>
<dbReference type="EMBL" id="CM010723">
    <property type="protein sequence ID" value="RZC78384.1"/>
    <property type="molecule type" value="Genomic_DNA"/>
</dbReference>
<keyword evidence="2" id="KW-0804">Transcription</keyword>
<organism evidence="4 5">
    <name type="scientific">Papaver somniferum</name>
    <name type="common">Opium poppy</name>
    <dbReference type="NCBI Taxonomy" id="3469"/>
    <lineage>
        <taxon>Eukaryota</taxon>
        <taxon>Viridiplantae</taxon>
        <taxon>Streptophyta</taxon>
        <taxon>Embryophyta</taxon>
        <taxon>Tracheophyta</taxon>
        <taxon>Spermatophyta</taxon>
        <taxon>Magnoliopsida</taxon>
        <taxon>Ranunculales</taxon>
        <taxon>Papaveraceae</taxon>
        <taxon>Papaveroideae</taxon>
        <taxon>Papaver</taxon>
    </lineage>
</organism>
<proteinExistence type="inferred from homology"/>
<evidence type="ECO:0000313" key="5">
    <source>
        <dbReference type="Proteomes" id="UP000316621"/>
    </source>
</evidence>
<dbReference type="Gene3D" id="1.25.70.10">
    <property type="entry name" value="Transcription termination factor 3, mitochondrial"/>
    <property type="match status" value="1"/>
</dbReference>
<evidence type="ECO:0000256" key="3">
    <source>
        <dbReference type="ARBA" id="ARBA00022946"/>
    </source>
</evidence>
<dbReference type="SMART" id="SM00733">
    <property type="entry name" value="Mterf"/>
    <property type="match status" value="3"/>
</dbReference>
<dbReference type="GO" id="GO:0003676">
    <property type="term" value="F:nucleic acid binding"/>
    <property type="evidence" value="ECO:0007669"/>
    <property type="project" value="InterPro"/>
</dbReference>
<sequence>MMVNIELLRNQGVPQSNITKFLISQPRALTISTSKFKEIVEEIKDTGFNPYKTTYLLAIQVINGLSKSNRESRMDVYRRLGWSEEQILKAFRYHPLCMLTSEKKITSVMDYLVNQMGYSSSYIAQYPIIMCYSLEKRIIPRCSVYKILTSKGLVKKKIALSSLLPMPEKSFLEKFVIKFEVEAPEILKLYPDAVKSKAT</sequence>
<dbReference type="Gramene" id="RZC78384">
    <property type="protein sequence ID" value="RZC78384"/>
    <property type="gene ID" value="C5167_003589"/>
</dbReference>
<dbReference type="PANTHER" id="PTHR13068">
    <property type="entry name" value="CGI-12 PROTEIN-RELATED"/>
    <property type="match status" value="1"/>
</dbReference>
<gene>
    <name evidence="4" type="ORF">C5167_003589</name>
</gene>
<protein>
    <submittedName>
        <fullName evidence="4">Uncharacterized protein</fullName>
    </submittedName>
</protein>
<keyword evidence="2" id="KW-0806">Transcription termination</keyword>
<dbReference type="FunFam" id="1.25.70.10:FF:000001">
    <property type="entry name" value="Mitochondrial transcription termination factor-like"/>
    <property type="match status" value="1"/>
</dbReference>
<evidence type="ECO:0000256" key="2">
    <source>
        <dbReference type="ARBA" id="ARBA00022472"/>
    </source>
</evidence>
<evidence type="ECO:0000256" key="1">
    <source>
        <dbReference type="ARBA" id="ARBA00007692"/>
    </source>
</evidence>
<dbReference type="Pfam" id="PF02536">
    <property type="entry name" value="mTERF"/>
    <property type="match status" value="1"/>
</dbReference>
<evidence type="ECO:0000313" key="4">
    <source>
        <dbReference type="EMBL" id="RZC78384.1"/>
    </source>
</evidence>
<dbReference type="OMA" id="CAYASSC"/>
<accession>A0A4Y7KYJ8</accession>